<dbReference type="OrthoDB" id="9810761at2"/>
<dbReference type="PANTHER" id="PTHR30486">
    <property type="entry name" value="TWITCHING MOTILITY PROTEIN PILT"/>
    <property type="match status" value="1"/>
</dbReference>
<dbReference type="Pfam" id="PF00437">
    <property type="entry name" value="T2SSE"/>
    <property type="match status" value="1"/>
</dbReference>
<name>A0A2C6MJE1_9FIRM</name>
<evidence type="ECO:0000259" key="3">
    <source>
        <dbReference type="Pfam" id="PF13614"/>
    </source>
</evidence>
<dbReference type="Gene3D" id="3.30.450.380">
    <property type="match status" value="1"/>
</dbReference>
<dbReference type="InterPro" id="IPR025669">
    <property type="entry name" value="AAA_dom"/>
</dbReference>
<evidence type="ECO:0000259" key="2">
    <source>
        <dbReference type="Pfam" id="PF00437"/>
    </source>
</evidence>
<evidence type="ECO:0000313" key="5">
    <source>
        <dbReference type="Proteomes" id="UP000222564"/>
    </source>
</evidence>
<dbReference type="RefSeq" id="WP_099081834.1">
    <property type="nucleotide sequence ID" value="NZ_AWQQ01000002.1"/>
</dbReference>
<organism evidence="4 5">
    <name type="scientific">Desulforamulus profundi</name>
    <dbReference type="NCBI Taxonomy" id="1383067"/>
    <lineage>
        <taxon>Bacteria</taxon>
        <taxon>Bacillati</taxon>
        <taxon>Bacillota</taxon>
        <taxon>Clostridia</taxon>
        <taxon>Eubacteriales</taxon>
        <taxon>Peptococcaceae</taxon>
        <taxon>Desulforamulus</taxon>
    </lineage>
</organism>
<dbReference type="SUPFAM" id="SSF52540">
    <property type="entry name" value="P-loop containing nucleoside triphosphate hydrolases"/>
    <property type="match status" value="2"/>
</dbReference>
<dbReference type="GO" id="GO:0016887">
    <property type="term" value="F:ATP hydrolysis activity"/>
    <property type="evidence" value="ECO:0007669"/>
    <property type="project" value="InterPro"/>
</dbReference>
<dbReference type="Proteomes" id="UP000222564">
    <property type="component" value="Unassembled WGS sequence"/>
</dbReference>
<feature type="domain" description="AAA" evidence="3">
    <location>
        <begin position="59"/>
        <end position="219"/>
    </location>
</feature>
<accession>A0A2C6MJE1</accession>
<evidence type="ECO:0000313" key="4">
    <source>
        <dbReference type="EMBL" id="PHJ39964.1"/>
    </source>
</evidence>
<feature type="domain" description="Bacterial type II secretion system protein E" evidence="2">
    <location>
        <begin position="418"/>
        <end position="689"/>
    </location>
</feature>
<dbReference type="Pfam" id="PF13614">
    <property type="entry name" value="AAA_31"/>
    <property type="match status" value="1"/>
</dbReference>
<dbReference type="Gene3D" id="3.40.50.300">
    <property type="entry name" value="P-loop containing nucleotide triphosphate hydrolases"/>
    <property type="match status" value="2"/>
</dbReference>
<protein>
    <submittedName>
        <fullName evidence="4">Uncharacterized protein</fullName>
    </submittedName>
</protein>
<comment type="caution">
    <text evidence="4">The sequence shown here is derived from an EMBL/GenBank/DDBJ whole genome shotgun (WGS) entry which is preliminary data.</text>
</comment>
<gene>
    <name evidence="4" type="ORF">P378_00140</name>
</gene>
<sequence length="760" mass="85238">MFLGLANIFNLFKFKKKKEVEEAPVLWGAAVPKLQEYQEELVTLYNIPVSPQAIPGRGKIWVVQSPEGGDGSTTVATNLAALLAKKHPEKVILLDLDGIGKMRSRMGLPVSHCLVNILDWQDIRQVSQMQKAMVHHSSGVMVVPGVLHHDHIQFITADFIFNLLSLLKERFDHIILGCPPVGHQNNTWAVSLVADTILAVIKPDRTSLDLIKDNLSYLNRLGCSKRTYTLLNQAGMPGGIRKSDILNKKQSDINIDFILPYSEYVHEANNKRELVVLTRARDDFSQALKEIAEKLERQTNPIVDGLDKELLQKLAANCSAFQPPELEDEEHALENASSITAKIPGLKEHDYRRIKIYVQDALRRQLKPEENKGTRDPIVRSRLRSVISRALVNYSIPLGQSAAEMLVEELGNECLGFGPLEPFFYDPEVTEIKARWNQIRVEKHGQEFIADATFRDEQHIRDILDRMLAPTGRSVSPATPKVIARLFDGSRLIAHIPPVAVHGTLITIRRFRQDLNIENLIENGAMSREMAEFLRAAVITKQNLVVSGGTSSGKTTLLNCIASFIPHNESIVTIEDPAELQLQHPDVRSLEAKPPNIEGLGEVTMRELVADALRMAPKRIIVGECRKGETFDMLQAMNTGHEGSMNTMHANTAYLAGKRMVSMVQMADMGLPYDAIVELCSVVDIIVQAVKERKTGKRRIDHIAEVVGVKRNEEGVLSLELNYLWQCNKATGQFEWVADKFTRQEIFIDEGNWTPGWLKC</sequence>
<dbReference type="InterPro" id="IPR050921">
    <property type="entry name" value="T4SS_GSP_E_ATPase"/>
</dbReference>
<evidence type="ECO:0000256" key="1">
    <source>
        <dbReference type="ARBA" id="ARBA00006611"/>
    </source>
</evidence>
<dbReference type="InterPro" id="IPR001482">
    <property type="entry name" value="T2SS/T4SS_dom"/>
</dbReference>
<dbReference type="InterPro" id="IPR027417">
    <property type="entry name" value="P-loop_NTPase"/>
</dbReference>
<keyword evidence="5" id="KW-1185">Reference proteome</keyword>
<reference evidence="4 5" key="1">
    <citation type="submission" date="2013-09" db="EMBL/GenBank/DDBJ databases">
        <title>Biodegradation of hydrocarbons in the deep terrestrial subsurface : characterization of a microbial consortium composed of two Desulfotomaculum species originating from a deep geological formation.</title>
        <authorList>
            <person name="Aullo T."/>
            <person name="Berlendis S."/>
            <person name="Lascourreges J.-F."/>
            <person name="Dessort D."/>
            <person name="Saint-Laurent S."/>
            <person name="Schraauwers B."/>
            <person name="Mas J."/>
            <person name="Magot M."/>
            <person name="Ranchou-Peyruse A."/>
        </authorList>
    </citation>
    <scope>NUCLEOTIDE SEQUENCE [LARGE SCALE GENOMIC DNA]</scope>
    <source>
        <strain evidence="4 5">Bs107</strain>
    </source>
</reference>
<dbReference type="AlphaFoldDB" id="A0A2C6MJE1"/>
<dbReference type="EMBL" id="AWQQ01000002">
    <property type="protein sequence ID" value="PHJ39964.1"/>
    <property type="molecule type" value="Genomic_DNA"/>
</dbReference>
<comment type="similarity">
    <text evidence="1">Belongs to the GSP E family.</text>
</comment>
<dbReference type="PANTHER" id="PTHR30486:SF6">
    <property type="entry name" value="TYPE IV PILUS RETRACTATION ATPASE PILT"/>
    <property type="match status" value="1"/>
</dbReference>
<proteinExistence type="inferred from homology"/>
<dbReference type="CDD" id="cd01130">
    <property type="entry name" value="VirB11-like_ATPase"/>
    <property type="match status" value="1"/>
</dbReference>